<keyword evidence="2" id="KW-1185">Reference proteome</keyword>
<evidence type="ECO:0000313" key="1">
    <source>
        <dbReference type="EMBL" id="KAF2659865.1"/>
    </source>
</evidence>
<sequence length="76" mass="8337">RKGSLSPIEIAKAFDAPGLSDMDDSNADVKKLLEHIGHKQMTYGAVWPADGSEKSTVPTLKFADMEHCQRPRKGQV</sequence>
<dbReference type="Proteomes" id="UP000799324">
    <property type="component" value="Unassembled WGS sequence"/>
</dbReference>
<reference evidence="1" key="1">
    <citation type="journal article" date="2020" name="Stud. Mycol.">
        <title>101 Dothideomycetes genomes: a test case for predicting lifestyles and emergence of pathogens.</title>
        <authorList>
            <person name="Haridas S."/>
            <person name="Albert R."/>
            <person name="Binder M."/>
            <person name="Bloem J."/>
            <person name="Labutti K."/>
            <person name="Salamov A."/>
            <person name="Andreopoulos B."/>
            <person name="Baker S."/>
            <person name="Barry K."/>
            <person name="Bills G."/>
            <person name="Bluhm B."/>
            <person name="Cannon C."/>
            <person name="Castanera R."/>
            <person name="Culley D."/>
            <person name="Daum C."/>
            <person name="Ezra D."/>
            <person name="Gonzalez J."/>
            <person name="Henrissat B."/>
            <person name="Kuo A."/>
            <person name="Liang C."/>
            <person name="Lipzen A."/>
            <person name="Lutzoni F."/>
            <person name="Magnuson J."/>
            <person name="Mondo S."/>
            <person name="Nolan M."/>
            <person name="Ohm R."/>
            <person name="Pangilinan J."/>
            <person name="Park H.-J."/>
            <person name="Ramirez L."/>
            <person name="Alfaro M."/>
            <person name="Sun H."/>
            <person name="Tritt A."/>
            <person name="Yoshinaga Y."/>
            <person name="Zwiers L.-H."/>
            <person name="Turgeon B."/>
            <person name="Goodwin S."/>
            <person name="Spatafora J."/>
            <person name="Crous P."/>
            <person name="Grigoriev I."/>
        </authorList>
    </citation>
    <scope>NUCLEOTIDE SEQUENCE</scope>
    <source>
        <strain evidence="1">CBS 122681</strain>
    </source>
</reference>
<gene>
    <name evidence="1" type="ORF">K491DRAFT_566791</name>
</gene>
<name>A0A6A6TIL6_9PLEO</name>
<accession>A0A6A6TIL6</accession>
<protein>
    <submittedName>
        <fullName evidence="1">Uncharacterized protein</fullName>
    </submittedName>
</protein>
<dbReference type="OrthoDB" id="5357734at2759"/>
<feature type="non-terminal residue" evidence="1">
    <location>
        <position position="76"/>
    </location>
</feature>
<organism evidence="1 2">
    <name type="scientific">Lophiostoma macrostomum CBS 122681</name>
    <dbReference type="NCBI Taxonomy" id="1314788"/>
    <lineage>
        <taxon>Eukaryota</taxon>
        <taxon>Fungi</taxon>
        <taxon>Dikarya</taxon>
        <taxon>Ascomycota</taxon>
        <taxon>Pezizomycotina</taxon>
        <taxon>Dothideomycetes</taxon>
        <taxon>Pleosporomycetidae</taxon>
        <taxon>Pleosporales</taxon>
        <taxon>Lophiostomataceae</taxon>
        <taxon>Lophiostoma</taxon>
    </lineage>
</organism>
<proteinExistence type="predicted"/>
<feature type="non-terminal residue" evidence="1">
    <location>
        <position position="1"/>
    </location>
</feature>
<dbReference type="EMBL" id="MU004303">
    <property type="protein sequence ID" value="KAF2659865.1"/>
    <property type="molecule type" value="Genomic_DNA"/>
</dbReference>
<evidence type="ECO:0000313" key="2">
    <source>
        <dbReference type="Proteomes" id="UP000799324"/>
    </source>
</evidence>
<dbReference type="AlphaFoldDB" id="A0A6A6TIL6"/>